<reference evidence="1" key="1">
    <citation type="journal article" date="2020" name="Stud. Mycol.">
        <title>101 Dothideomycetes genomes: a test case for predicting lifestyles and emergence of pathogens.</title>
        <authorList>
            <person name="Haridas S."/>
            <person name="Albert R."/>
            <person name="Binder M."/>
            <person name="Bloem J."/>
            <person name="Labutti K."/>
            <person name="Salamov A."/>
            <person name="Andreopoulos B."/>
            <person name="Baker S."/>
            <person name="Barry K."/>
            <person name="Bills G."/>
            <person name="Bluhm B."/>
            <person name="Cannon C."/>
            <person name="Castanera R."/>
            <person name="Culley D."/>
            <person name="Daum C."/>
            <person name="Ezra D."/>
            <person name="Gonzalez J."/>
            <person name="Henrissat B."/>
            <person name="Kuo A."/>
            <person name="Liang C."/>
            <person name="Lipzen A."/>
            <person name="Lutzoni F."/>
            <person name="Magnuson J."/>
            <person name="Mondo S."/>
            <person name="Nolan M."/>
            <person name="Ohm R."/>
            <person name="Pangilinan J."/>
            <person name="Park H.-J."/>
            <person name="Ramirez L."/>
            <person name="Alfaro M."/>
            <person name="Sun H."/>
            <person name="Tritt A."/>
            <person name="Yoshinaga Y."/>
            <person name="Zwiers L.-H."/>
            <person name="Turgeon B."/>
            <person name="Goodwin S."/>
            <person name="Spatafora J."/>
            <person name="Crous P."/>
            <person name="Grigoriev I."/>
        </authorList>
    </citation>
    <scope>NUCLEOTIDE SEQUENCE</scope>
    <source>
        <strain evidence="1">ATCC 200398</strain>
    </source>
</reference>
<gene>
    <name evidence="1" type="ORF">BDR25DRAFT_349705</name>
</gene>
<evidence type="ECO:0000313" key="2">
    <source>
        <dbReference type="Proteomes" id="UP000799755"/>
    </source>
</evidence>
<name>A0ACB6RC02_9PLEO</name>
<keyword evidence="2" id="KW-1185">Reference proteome</keyword>
<sequence length="391" mass="43739">MSVVQMFEATKMSAITRLKIICNERGNHSHYCLSTSLELQVKTRFRCREENLIQHPYTNVVGIRHRRKSRPQYETHTNDLSRPPFFFVHITLSLSPGSQCVRNLVTTSGDTTPLINLPISLPACVSRRLRGALAIESHSITTLEVSGPLDSAIAASISECRARGVGPTPCYPGLMAKATTLASGFPKYDIPFAAGENFFLTECEGRSQDGGLFNSPFVVHWKIFSLHFVAAKRRLVVVFETPHDRILVSELCSLEELRNTAERAIKRMAIYQLPQIPTETKMVHGAIIVNCHTSLASFNIKAERKNYIYLLYIKPSSLGFYHAATHSKGMRPPLAISLLRCTMLTLLNVKEHINDALLNVGIASTINWANIFCVKSHLDRLGYHTTIYVSI</sequence>
<dbReference type="Proteomes" id="UP000799755">
    <property type="component" value="Unassembled WGS sequence"/>
</dbReference>
<accession>A0ACB6RC02</accession>
<comment type="caution">
    <text evidence="1">The sequence shown here is derived from an EMBL/GenBank/DDBJ whole genome shotgun (WGS) entry which is preliminary data.</text>
</comment>
<evidence type="ECO:0000313" key="1">
    <source>
        <dbReference type="EMBL" id="KAF2476627.1"/>
    </source>
</evidence>
<proteinExistence type="predicted"/>
<protein>
    <submittedName>
        <fullName evidence="1">Uncharacterized protein</fullName>
    </submittedName>
</protein>
<organism evidence="1 2">
    <name type="scientific">Lindgomyces ingoldianus</name>
    <dbReference type="NCBI Taxonomy" id="673940"/>
    <lineage>
        <taxon>Eukaryota</taxon>
        <taxon>Fungi</taxon>
        <taxon>Dikarya</taxon>
        <taxon>Ascomycota</taxon>
        <taxon>Pezizomycotina</taxon>
        <taxon>Dothideomycetes</taxon>
        <taxon>Pleosporomycetidae</taxon>
        <taxon>Pleosporales</taxon>
        <taxon>Lindgomycetaceae</taxon>
        <taxon>Lindgomyces</taxon>
    </lineage>
</organism>
<dbReference type="EMBL" id="MU003494">
    <property type="protein sequence ID" value="KAF2476627.1"/>
    <property type="molecule type" value="Genomic_DNA"/>
</dbReference>